<reference evidence="3" key="1">
    <citation type="journal article" date="2023" name="Plant Biotechnol. J.">
        <title>Chromosome-level wild Hevea brasiliensis genome provides new tools for genomic-assisted breeding and valuable loci to elevate rubber yield.</title>
        <authorList>
            <person name="Cheng H."/>
            <person name="Song X."/>
            <person name="Hu Y."/>
            <person name="Wu T."/>
            <person name="Yang Q."/>
            <person name="An Z."/>
            <person name="Feng S."/>
            <person name="Deng Z."/>
            <person name="Wu W."/>
            <person name="Zeng X."/>
            <person name="Tu M."/>
            <person name="Wang X."/>
            <person name="Huang H."/>
        </authorList>
    </citation>
    <scope>NUCLEOTIDE SEQUENCE</scope>
    <source>
        <strain evidence="3">MT/VB/25A 57/8</strain>
    </source>
</reference>
<dbReference type="PANTHER" id="PTHR33223:SF3">
    <property type="match status" value="1"/>
</dbReference>
<organism evidence="3 4">
    <name type="scientific">Hevea brasiliensis</name>
    <name type="common">Para rubber tree</name>
    <name type="synonym">Siphonia brasiliensis</name>
    <dbReference type="NCBI Taxonomy" id="3981"/>
    <lineage>
        <taxon>Eukaryota</taxon>
        <taxon>Viridiplantae</taxon>
        <taxon>Streptophyta</taxon>
        <taxon>Embryophyta</taxon>
        <taxon>Tracheophyta</taxon>
        <taxon>Spermatophyta</taxon>
        <taxon>Magnoliopsida</taxon>
        <taxon>eudicotyledons</taxon>
        <taxon>Gunneridae</taxon>
        <taxon>Pentapetalae</taxon>
        <taxon>rosids</taxon>
        <taxon>fabids</taxon>
        <taxon>Malpighiales</taxon>
        <taxon>Euphorbiaceae</taxon>
        <taxon>Crotonoideae</taxon>
        <taxon>Micrandreae</taxon>
        <taxon>Hevea</taxon>
    </lineage>
</organism>
<dbReference type="PANTHER" id="PTHR33223">
    <property type="entry name" value="CCHC-TYPE DOMAIN-CONTAINING PROTEIN"/>
    <property type="match status" value="1"/>
</dbReference>
<keyword evidence="4" id="KW-1185">Reference proteome</keyword>
<gene>
    <name evidence="3" type="ORF">P3X46_000574</name>
</gene>
<protein>
    <recommendedName>
        <fullName evidence="2">Retrotransposon gag domain-containing protein</fullName>
    </recommendedName>
</protein>
<dbReference type="Pfam" id="PF03732">
    <property type="entry name" value="Retrotrans_gag"/>
    <property type="match status" value="1"/>
</dbReference>
<accession>A0ABQ9N9R1</accession>
<evidence type="ECO:0000313" key="3">
    <source>
        <dbReference type="EMBL" id="KAJ9189259.1"/>
    </source>
</evidence>
<evidence type="ECO:0000256" key="1">
    <source>
        <dbReference type="SAM" id="MobiDB-lite"/>
    </source>
</evidence>
<sequence length="266" mass="30321">MKPQGVSEDQIKLRAFPFSLKGTTKDWLYYLPSGSVNSWNGMKHIFLEKYFPTSSAANIRKEICGIRQYNGESLYEYWERFKKLCASCPHHQISEQLLIQYFYEGLLLMDRSMIDATSRGALVNKTPEEARRLIANMAANSQQFGMRMDHSLVKVNEVRKMQTVKVCGICSGSGHATDMCPALQEDESMQHVNAVGNYGQPQHRYDPFSNTYNPGWRDHPNLSYGNQPVQNRYQQQRQVNLPPPPPPPSNQGMSLDEIIKALANNT</sequence>
<dbReference type="InterPro" id="IPR005162">
    <property type="entry name" value="Retrotrans_gag_dom"/>
</dbReference>
<dbReference type="EMBL" id="JARPOI010000001">
    <property type="protein sequence ID" value="KAJ9189259.1"/>
    <property type="molecule type" value="Genomic_DNA"/>
</dbReference>
<feature type="compositionally biased region" description="Low complexity" evidence="1">
    <location>
        <begin position="226"/>
        <end position="240"/>
    </location>
</feature>
<proteinExistence type="predicted"/>
<name>A0ABQ9N9R1_HEVBR</name>
<evidence type="ECO:0000259" key="2">
    <source>
        <dbReference type="Pfam" id="PF03732"/>
    </source>
</evidence>
<feature type="region of interest" description="Disordered" evidence="1">
    <location>
        <begin position="199"/>
        <end position="254"/>
    </location>
</feature>
<dbReference type="Proteomes" id="UP001174677">
    <property type="component" value="Chromosome 1"/>
</dbReference>
<evidence type="ECO:0000313" key="4">
    <source>
        <dbReference type="Proteomes" id="UP001174677"/>
    </source>
</evidence>
<feature type="domain" description="Retrotransposon gag" evidence="2">
    <location>
        <begin position="15"/>
        <end position="106"/>
    </location>
</feature>
<comment type="caution">
    <text evidence="3">The sequence shown here is derived from an EMBL/GenBank/DDBJ whole genome shotgun (WGS) entry which is preliminary data.</text>
</comment>